<accession>A0A6J6D5P1</accession>
<sequence length="150" mass="16858">MATQWLTAQEMAAWRAFVLTAGDVIRAIERDLQPFDLDFGDYQLLVMLSEAPDQRLRMCDLADSLRLTRSGLTRRMDGVLKKKLVTRAQSTEDGRVAFAQISPKGMEVLKTAAPHHLESVRAYVIDLLTPAEIKSFTSAFTKISEKLSEE</sequence>
<protein>
    <submittedName>
        <fullName evidence="2">Unannotated protein</fullName>
    </submittedName>
</protein>
<dbReference type="InterPro" id="IPR036388">
    <property type="entry name" value="WH-like_DNA-bd_sf"/>
</dbReference>
<dbReference type="Pfam" id="PF12802">
    <property type="entry name" value="MarR_2"/>
    <property type="match status" value="1"/>
</dbReference>
<dbReference type="PANTHER" id="PTHR33164">
    <property type="entry name" value="TRANSCRIPTIONAL REGULATOR, MARR FAMILY"/>
    <property type="match status" value="1"/>
</dbReference>
<gene>
    <name evidence="2" type="ORF">UFOPK1572_00712</name>
</gene>
<organism evidence="2">
    <name type="scientific">freshwater metagenome</name>
    <dbReference type="NCBI Taxonomy" id="449393"/>
    <lineage>
        <taxon>unclassified sequences</taxon>
        <taxon>metagenomes</taxon>
        <taxon>ecological metagenomes</taxon>
    </lineage>
</organism>
<evidence type="ECO:0000259" key="1">
    <source>
        <dbReference type="PROSITE" id="PS50995"/>
    </source>
</evidence>
<evidence type="ECO:0000313" key="2">
    <source>
        <dbReference type="EMBL" id="CAB4559281.1"/>
    </source>
</evidence>
<dbReference type="GO" id="GO:0006950">
    <property type="term" value="P:response to stress"/>
    <property type="evidence" value="ECO:0007669"/>
    <property type="project" value="TreeGrafter"/>
</dbReference>
<dbReference type="PROSITE" id="PS50995">
    <property type="entry name" value="HTH_MARR_2"/>
    <property type="match status" value="1"/>
</dbReference>
<dbReference type="Gene3D" id="1.10.10.10">
    <property type="entry name" value="Winged helix-like DNA-binding domain superfamily/Winged helix DNA-binding domain"/>
    <property type="match status" value="1"/>
</dbReference>
<dbReference type="InterPro" id="IPR039422">
    <property type="entry name" value="MarR/SlyA-like"/>
</dbReference>
<feature type="domain" description="HTH marR-type" evidence="1">
    <location>
        <begin position="1"/>
        <end position="145"/>
    </location>
</feature>
<dbReference type="GO" id="GO:0003700">
    <property type="term" value="F:DNA-binding transcription factor activity"/>
    <property type="evidence" value="ECO:0007669"/>
    <property type="project" value="InterPro"/>
</dbReference>
<dbReference type="PANTHER" id="PTHR33164:SF99">
    <property type="entry name" value="MARR FAMILY REGULATORY PROTEIN"/>
    <property type="match status" value="1"/>
</dbReference>
<dbReference type="AlphaFoldDB" id="A0A6J6D5P1"/>
<dbReference type="EMBL" id="CAEZTC010000073">
    <property type="protein sequence ID" value="CAB4559281.1"/>
    <property type="molecule type" value="Genomic_DNA"/>
</dbReference>
<proteinExistence type="predicted"/>
<dbReference type="SUPFAM" id="SSF46785">
    <property type="entry name" value="Winged helix' DNA-binding domain"/>
    <property type="match status" value="1"/>
</dbReference>
<dbReference type="InterPro" id="IPR000835">
    <property type="entry name" value="HTH_MarR-typ"/>
</dbReference>
<name>A0A6J6D5P1_9ZZZZ</name>
<dbReference type="SMART" id="SM00347">
    <property type="entry name" value="HTH_MARR"/>
    <property type="match status" value="1"/>
</dbReference>
<reference evidence="2" key="1">
    <citation type="submission" date="2020-05" db="EMBL/GenBank/DDBJ databases">
        <authorList>
            <person name="Chiriac C."/>
            <person name="Salcher M."/>
            <person name="Ghai R."/>
            <person name="Kavagutti S V."/>
        </authorList>
    </citation>
    <scope>NUCLEOTIDE SEQUENCE</scope>
</reference>
<dbReference type="InterPro" id="IPR036390">
    <property type="entry name" value="WH_DNA-bd_sf"/>
</dbReference>